<name>A0A7S2MU68_9STRA</name>
<accession>A0A7S2MU68</accession>
<keyword evidence="1" id="KW-1133">Transmembrane helix</keyword>
<evidence type="ECO:0000313" key="2">
    <source>
        <dbReference type="EMBL" id="CAD9502411.1"/>
    </source>
</evidence>
<keyword evidence="1" id="KW-0472">Membrane</keyword>
<feature type="transmembrane region" description="Helical" evidence="1">
    <location>
        <begin position="236"/>
        <end position="260"/>
    </location>
</feature>
<proteinExistence type="predicted"/>
<dbReference type="EMBL" id="HBGV01013154">
    <property type="protein sequence ID" value="CAD9502411.1"/>
    <property type="molecule type" value="Transcribed_RNA"/>
</dbReference>
<feature type="transmembrane region" description="Helical" evidence="1">
    <location>
        <begin position="161"/>
        <end position="180"/>
    </location>
</feature>
<feature type="transmembrane region" description="Helical" evidence="1">
    <location>
        <begin position="104"/>
        <end position="123"/>
    </location>
</feature>
<gene>
    <name evidence="2" type="ORF">HTAM1171_LOCUS8019</name>
</gene>
<feature type="transmembrane region" description="Helical" evidence="1">
    <location>
        <begin position="281"/>
        <end position="303"/>
    </location>
</feature>
<feature type="transmembrane region" description="Helical" evidence="1">
    <location>
        <begin position="201"/>
        <end position="220"/>
    </location>
</feature>
<keyword evidence="1" id="KW-0812">Transmembrane</keyword>
<evidence type="ECO:0000256" key="1">
    <source>
        <dbReference type="SAM" id="Phobius"/>
    </source>
</evidence>
<feature type="transmembrane region" description="Helical" evidence="1">
    <location>
        <begin position="309"/>
        <end position="329"/>
    </location>
</feature>
<protein>
    <submittedName>
        <fullName evidence="2">Uncharacterized protein</fullName>
    </submittedName>
</protein>
<reference evidence="2" key="1">
    <citation type="submission" date="2021-01" db="EMBL/GenBank/DDBJ databases">
        <authorList>
            <person name="Corre E."/>
            <person name="Pelletier E."/>
            <person name="Niang G."/>
            <person name="Scheremetjew M."/>
            <person name="Finn R."/>
            <person name="Kale V."/>
            <person name="Holt S."/>
            <person name="Cochrane G."/>
            <person name="Meng A."/>
            <person name="Brown T."/>
            <person name="Cohen L."/>
        </authorList>
    </citation>
    <scope>NUCLEOTIDE SEQUENCE</scope>
    <source>
        <strain evidence="2">CCMP826</strain>
    </source>
</reference>
<organism evidence="2">
    <name type="scientific">Helicotheca tamesis</name>
    <dbReference type="NCBI Taxonomy" id="374047"/>
    <lineage>
        <taxon>Eukaryota</taxon>
        <taxon>Sar</taxon>
        <taxon>Stramenopiles</taxon>
        <taxon>Ochrophyta</taxon>
        <taxon>Bacillariophyta</taxon>
        <taxon>Mediophyceae</taxon>
        <taxon>Lithodesmiophycidae</taxon>
        <taxon>Lithodesmiales</taxon>
        <taxon>Lithodesmiaceae</taxon>
        <taxon>Helicotheca</taxon>
    </lineage>
</organism>
<feature type="transmembrane region" description="Helical" evidence="1">
    <location>
        <begin position="375"/>
        <end position="394"/>
    </location>
</feature>
<dbReference type="AlphaFoldDB" id="A0A7S2MU68"/>
<sequence length="444" mass="49602">MPHSPIIGDNTRYPQQGDTCLHEIPNTPESVLVADGKSANNANAAIGKMNDVSHPPTATNLYRRKTGSNGFKELFSEDISNRGEGLTEDAVTTSKPPHDYPFHVNVLILLFSTFTTMEFALWFPYIMAPHAATATYIPASYSYDEMHTHFDNTAWTYITDYILAVIMFYGAYRCLTAVAHGNYWSSDISLENDPSARIRKLSFCLFFCYTVSVLSGGWAHQRYKTTDALNTSEFRVLWTVCVGTVTAAGGFMGAIGSEVVRSFRPKHRGGEIMLSIPSFPDWFWAGYGIYMTVVCARGGISFKRPACDIFIAGTTQFVPTVYCIAVVFCRKWRDDLYEKGNSSSETSISRCKSFATGLPAAIKFKFASMRKKYRVVYYVGFCLNCPLLPMYPLLVQYTSMSLGTVNTFLHAWLMFGWGMQVVSLHHMSLALSTYNETAFSIAST</sequence>